<proteinExistence type="predicted"/>
<dbReference type="RefSeq" id="XP_013311922.1">
    <property type="nucleotide sequence ID" value="XM_013456468.1"/>
</dbReference>
<feature type="signal peptide" evidence="1">
    <location>
        <begin position="1"/>
        <end position="20"/>
    </location>
</feature>
<evidence type="ECO:0000256" key="1">
    <source>
        <dbReference type="SAM" id="SignalP"/>
    </source>
</evidence>
<keyword evidence="3" id="KW-1185">Reference proteome</keyword>
<sequence>MYFLIFFSFWIFSLLELASATPIVRKSLNPSFIKARSPLTNDAFATDSDWPTNVVMVGASQTYGMWVPVDGNWYDLGAIICLGLPAYAEGPCNGVTIDQIGVVAGDGPCTFLGNDGYSGTVPGKAGDGYYTVAPPQNMMSAKCG</sequence>
<keyword evidence="1" id="KW-0732">Signal</keyword>
<dbReference type="EMBL" id="KN847322">
    <property type="protein sequence ID" value="KIW51338.1"/>
    <property type="molecule type" value="Genomic_DNA"/>
</dbReference>
<dbReference type="AlphaFoldDB" id="A0A0D2E7A2"/>
<evidence type="ECO:0000313" key="2">
    <source>
        <dbReference type="EMBL" id="KIW51338.1"/>
    </source>
</evidence>
<feature type="chain" id="PRO_5002241113" evidence="1">
    <location>
        <begin position="21"/>
        <end position="144"/>
    </location>
</feature>
<dbReference type="HOGENOM" id="CLU_1767853_0_0_1"/>
<gene>
    <name evidence="2" type="ORF">PV05_10071</name>
</gene>
<evidence type="ECO:0000313" key="3">
    <source>
        <dbReference type="Proteomes" id="UP000054342"/>
    </source>
</evidence>
<dbReference type="GeneID" id="25331979"/>
<dbReference type="OrthoDB" id="4137093at2759"/>
<protein>
    <submittedName>
        <fullName evidence="2">Uncharacterized protein</fullName>
    </submittedName>
</protein>
<accession>A0A0D2E7A2</accession>
<name>A0A0D2E7A2_9EURO</name>
<organism evidence="2 3">
    <name type="scientific">Exophiala xenobiotica</name>
    <dbReference type="NCBI Taxonomy" id="348802"/>
    <lineage>
        <taxon>Eukaryota</taxon>
        <taxon>Fungi</taxon>
        <taxon>Dikarya</taxon>
        <taxon>Ascomycota</taxon>
        <taxon>Pezizomycotina</taxon>
        <taxon>Eurotiomycetes</taxon>
        <taxon>Chaetothyriomycetidae</taxon>
        <taxon>Chaetothyriales</taxon>
        <taxon>Herpotrichiellaceae</taxon>
        <taxon>Exophiala</taxon>
    </lineage>
</organism>
<dbReference type="Proteomes" id="UP000054342">
    <property type="component" value="Unassembled WGS sequence"/>
</dbReference>
<reference evidence="2 3" key="1">
    <citation type="submission" date="2015-01" db="EMBL/GenBank/DDBJ databases">
        <title>The Genome Sequence of Exophiala xenobiotica CBS118157.</title>
        <authorList>
            <consortium name="The Broad Institute Genomics Platform"/>
            <person name="Cuomo C."/>
            <person name="de Hoog S."/>
            <person name="Gorbushina A."/>
            <person name="Stielow B."/>
            <person name="Teixiera M."/>
            <person name="Abouelleil A."/>
            <person name="Chapman S.B."/>
            <person name="Priest M."/>
            <person name="Young S.K."/>
            <person name="Wortman J."/>
            <person name="Nusbaum C."/>
            <person name="Birren B."/>
        </authorList>
    </citation>
    <scope>NUCLEOTIDE SEQUENCE [LARGE SCALE GENOMIC DNA]</scope>
    <source>
        <strain evidence="2 3">CBS 118157</strain>
    </source>
</reference>